<keyword evidence="3" id="KW-1185">Reference proteome</keyword>
<feature type="compositionally biased region" description="Basic and acidic residues" evidence="1">
    <location>
        <begin position="100"/>
        <end position="111"/>
    </location>
</feature>
<dbReference type="OMA" id="AWAQEAH"/>
<comment type="caution">
    <text evidence="2">The sequence shown here is derived from an EMBL/GenBank/DDBJ whole genome shotgun (WGS) entry which is preliminary data.</text>
</comment>
<dbReference type="EMBL" id="LFYR01001977">
    <property type="protein sequence ID" value="KMZ58225.1"/>
    <property type="molecule type" value="Genomic_DNA"/>
</dbReference>
<dbReference type="STRING" id="29655.A0A0K9NQI8"/>
<reference evidence="3" key="1">
    <citation type="journal article" date="2016" name="Nature">
        <title>The genome of the seagrass Zostera marina reveals angiosperm adaptation to the sea.</title>
        <authorList>
            <person name="Olsen J.L."/>
            <person name="Rouze P."/>
            <person name="Verhelst B."/>
            <person name="Lin Y.-C."/>
            <person name="Bayer T."/>
            <person name="Collen J."/>
            <person name="Dattolo E."/>
            <person name="De Paoli E."/>
            <person name="Dittami S."/>
            <person name="Maumus F."/>
            <person name="Michel G."/>
            <person name="Kersting A."/>
            <person name="Lauritano C."/>
            <person name="Lohaus R."/>
            <person name="Toepel M."/>
            <person name="Tonon T."/>
            <person name="Vanneste K."/>
            <person name="Amirebrahimi M."/>
            <person name="Brakel J."/>
            <person name="Bostroem C."/>
            <person name="Chovatia M."/>
            <person name="Grimwood J."/>
            <person name="Jenkins J.W."/>
            <person name="Jueterbock A."/>
            <person name="Mraz A."/>
            <person name="Stam W.T."/>
            <person name="Tice H."/>
            <person name="Bornberg-Bauer E."/>
            <person name="Green P.J."/>
            <person name="Pearson G.A."/>
            <person name="Procaccini G."/>
            <person name="Duarte C.M."/>
            <person name="Schmutz J."/>
            <person name="Reusch T.B.H."/>
            <person name="Van de Peer Y."/>
        </authorList>
    </citation>
    <scope>NUCLEOTIDE SEQUENCE [LARGE SCALE GENOMIC DNA]</scope>
    <source>
        <strain evidence="3">cv. Finnish</strain>
    </source>
</reference>
<feature type="compositionally biased region" description="Acidic residues" evidence="1">
    <location>
        <begin position="112"/>
        <end position="134"/>
    </location>
</feature>
<dbReference type="Proteomes" id="UP000036987">
    <property type="component" value="Unassembled WGS sequence"/>
</dbReference>
<feature type="region of interest" description="Disordered" evidence="1">
    <location>
        <begin position="1"/>
        <end position="31"/>
    </location>
</feature>
<dbReference type="OrthoDB" id="1723663at2759"/>
<sequence length="236" mass="26872">MVASLGPSRFYGSGLPRPRFYNSNNGEDRVNPPVSILDPLLSWAEEAHWSMGGLSSKRHRLQGRIEGSIQKLRMQEESREKKKRKIERSDLVKKAKKAKRENSEKMKKLRDMEEEADIEESEEEDLVLESDSNDDVEEEEENVSLSVISVAPVKTVTPLRPRRRARNLVDEFDKIAASEKSYLVVKPSSPVPSKNKKSLSISNSSLAGRFTSRSKFQISSPRRSPRFFQMCCSESI</sequence>
<evidence type="ECO:0000313" key="3">
    <source>
        <dbReference type="Proteomes" id="UP000036987"/>
    </source>
</evidence>
<evidence type="ECO:0000256" key="1">
    <source>
        <dbReference type="SAM" id="MobiDB-lite"/>
    </source>
</evidence>
<protein>
    <submittedName>
        <fullName evidence="2">Uncharacterized protein</fullName>
    </submittedName>
</protein>
<name>A0A0K9NQI8_ZOSMR</name>
<organism evidence="2 3">
    <name type="scientific">Zostera marina</name>
    <name type="common">Eelgrass</name>
    <dbReference type="NCBI Taxonomy" id="29655"/>
    <lineage>
        <taxon>Eukaryota</taxon>
        <taxon>Viridiplantae</taxon>
        <taxon>Streptophyta</taxon>
        <taxon>Embryophyta</taxon>
        <taxon>Tracheophyta</taxon>
        <taxon>Spermatophyta</taxon>
        <taxon>Magnoliopsida</taxon>
        <taxon>Liliopsida</taxon>
        <taxon>Zosteraceae</taxon>
        <taxon>Zostera</taxon>
    </lineage>
</organism>
<dbReference type="AlphaFoldDB" id="A0A0K9NQI8"/>
<accession>A0A0K9NQI8</accession>
<evidence type="ECO:0000313" key="2">
    <source>
        <dbReference type="EMBL" id="KMZ58225.1"/>
    </source>
</evidence>
<feature type="region of interest" description="Disordered" evidence="1">
    <location>
        <begin position="91"/>
        <end position="134"/>
    </location>
</feature>
<gene>
    <name evidence="2" type="ORF">ZOSMA_79G00680</name>
</gene>
<proteinExistence type="predicted"/>
<dbReference type="PANTHER" id="PTHR35103:SF1">
    <property type="entry name" value="OS06G0115700 PROTEIN"/>
    <property type="match status" value="1"/>
</dbReference>
<dbReference type="PANTHER" id="PTHR35103">
    <property type="entry name" value="OS06G0115700 PROTEIN"/>
    <property type="match status" value="1"/>
</dbReference>